<keyword evidence="2" id="KW-1185">Reference proteome</keyword>
<reference evidence="1 2" key="1">
    <citation type="submission" date="2022-09" db="EMBL/GenBank/DDBJ databases">
        <authorList>
            <person name="Kop L."/>
        </authorList>
    </citation>
    <scope>NUCLEOTIDE SEQUENCE [LARGE SCALE GENOMIC DNA]</scope>
    <source>
        <strain evidence="1 2">347</strain>
    </source>
</reference>
<evidence type="ECO:0000313" key="2">
    <source>
        <dbReference type="Proteomes" id="UP001157733"/>
    </source>
</evidence>
<dbReference type="Proteomes" id="UP001157733">
    <property type="component" value="Chromosome"/>
</dbReference>
<gene>
    <name evidence="1" type="ORF">NSPWAT_0210</name>
</gene>
<evidence type="ECO:0000313" key="1">
    <source>
        <dbReference type="EMBL" id="CAI2717069.1"/>
    </source>
</evidence>
<name>A0ABN8VYX1_9BACT</name>
<dbReference type="EMBL" id="OX336137">
    <property type="protein sequence ID" value="CAI2717069.1"/>
    <property type="molecule type" value="Genomic_DNA"/>
</dbReference>
<proteinExistence type="predicted"/>
<accession>A0ABN8VYX1</accession>
<protein>
    <submittedName>
        <fullName evidence="1">Uncharacterized protein</fullName>
    </submittedName>
</protein>
<organism evidence="1 2">
    <name type="scientific">Nitrospina watsonii</name>
    <dbReference type="NCBI Taxonomy" id="1323948"/>
    <lineage>
        <taxon>Bacteria</taxon>
        <taxon>Pseudomonadati</taxon>
        <taxon>Nitrospinota/Tectimicrobiota group</taxon>
        <taxon>Nitrospinota</taxon>
        <taxon>Nitrospinia</taxon>
        <taxon>Nitrospinales</taxon>
        <taxon>Nitrospinaceae</taxon>
        <taxon>Nitrospina</taxon>
    </lineage>
</organism>
<sequence length="62" mass="7112">MFREVAGGHAFYFSGKQPEALATAVQNWMALYKKGDHPKSDSMPWLTWEQSAQQLLQMILLK</sequence>
<dbReference type="RefSeq" id="WP_282010037.1">
    <property type="nucleotide sequence ID" value="NZ_OX336137.1"/>
</dbReference>